<evidence type="ECO:0000256" key="3">
    <source>
        <dbReference type="ARBA" id="ARBA00022692"/>
    </source>
</evidence>
<dbReference type="InterPro" id="IPR000390">
    <property type="entry name" value="Small_drug/metabolite_transptr"/>
</dbReference>
<dbReference type="InterPro" id="IPR045324">
    <property type="entry name" value="Small_multidrug_res"/>
</dbReference>
<feature type="transmembrane region" description="Helical" evidence="7">
    <location>
        <begin position="83"/>
        <end position="103"/>
    </location>
</feature>
<keyword evidence="3 6" id="KW-0812">Transmembrane</keyword>
<organism evidence="8 9">
    <name type="scientific">Paenibacillus glycanilyticus</name>
    <dbReference type="NCBI Taxonomy" id="126569"/>
    <lineage>
        <taxon>Bacteria</taxon>
        <taxon>Bacillati</taxon>
        <taxon>Bacillota</taxon>
        <taxon>Bacilli</taxon>
        <taxon>Bacillales</taxon>
        <taxon>Paenibacillaceae</taxon>
        <taxon>Paenibacillus</taxon>
    </lineage>
</organism>
<dbReference type="Proteomes" id="UP001285921">
    <property type="component" value="Unassembled WGS sequence"/>
</dbReference>
<evidence type="ECO:0000256" key="7">
    <source>
        <dbReference type="SAM" id="Phobius"/>
    </source>
</evidence>
<comment type="similarity">
    <text evidence="6">Belongs to the drug/metabolite transporter (DMT) superfamily. Small multidrug resistance (SMR) (TC 2.A.7.1) family.</text>
</comment>
<evidence type="ECO:0000256" key="4">
    <source>
        <dbReference type="ARBA" id="ARBA00022989"/>
    </source>
</evidence>
<comment type="subcellular location">
    <subcellularLocation>
        <location evidence="1 6">Cell membrane</location>
        <topology evidence="1 6">Multi-pass membrane protein</topology>
    </subcellularLocation>
</comment>
<dbReference type="PANTHER" id="PTHR30561">
    <property type="entry name" value="SMR FAMILY PROTON-DEPENDENT DRUG EFFLUX TRANSPORTER SUGE"/>
    <property type="match status" value="1"/>
</dbReference>
<keyword evidence="9" id="KW-1185">Reference proteome</keyword>
<dbReference type="SUPFAM" id="SSF103481">
    <property type="entry name" value="Multidrug resistance efflux transporter EmrE"/>
    <property type="match status" value="1"/>
</dbReference>
<evidence type="ECO:0000256" key="6">
    <source>
        <dbReference type="RuleBase" id="RU003942"/>
    </source>
</evidence>
<feature type="transmembrane region" description="Helical" evidence="7">
    <location>
        <begin position="28"/>
        <end position="46"/>
    </location>
</feature>
<evidence type="ECO:0000313" key="9">
    <source>
        <dbReference type="Proteomes" id="UP001285921"/>
    </source>
</evidence>
<gene>
    <name evidence="8" type="primary">ykkC</name>
    <name evidence="8" type="ORF">PghCCS26_05410</name>
</gene>
<evidence type="ECO:0000256" key="5">
    <source>
        <dbReference type="ARBA" id="ARBA00023136"/>
    </source>
</evidence>
<keyword evidence="2" id="KW-1003">Cell membrane</keyword>
<name>A0ABQ6NG10_9BACL</name>
<evidence type="ECO:0000313" key="8">
    <source>
        <dbReference type="EMBL" id="GMK43414.1"/>
    </source>
</evidence>
<dbReference type="Gene3D" id="1.10.3730.20">
    <property type="match status" value="1"/>
</dbReference>
<accession>A0ABQ6NG10</accession>
<keyword evidence="5 7" id="KW-0472">Membrane</keyword>
<dbReference type="InterPro" id="IPR037185">
    <property type="entry name" value="EmrE-like"/>
</dbReference>
<comment type="caution">
    <text evidence="8">The sequence shown here is derived from an EMBL/GenBank/DDBJ whole genome shotgun (WGS) entry which is preliminary data.</text>
</comment>
<dbReference type="RefSeq" id="WP_127497953.1">
    <property type="nucleotide sequence ID" value="NZ_BTCL01000002.1"/>
</dbReference>
<dbReference type="PANTHER" id="PTHR30561:SF7">
    <property type="entry name" value="GUANIDINIUM EFFLUX SYSTEM SUBUNIT GDNC-RELATED"/>
    <property type="match status" value="1"/>
</dbReference>
<keyword evidence="4 7" id="KW-1133">Transmembrane helix</keyword>
<reference evidence="8 9" key="1">
    <citation type="submission" date="2023-05" db="EMBL/GenBank/DDBJ databases">
        <title>Draft genome of Paenibacillus sp. CCS26.</title>
        <authorList>
            <person name="Akita H."/>
            <person name="Shinto Y."/>
            <person name="Kimura Z."/>
        </authorList>
    </citation>
    <scope>NUCLEOTIDE SEQUENCE [LARGE SCALE GENOMIC DNA]</scope>
    <source>
        <strain evidence="8 9">CCS26</strain>
    </source>
</reference>
<dbReference type="Pfam" id="PF00893">
    <property type="entry name" value="Multi_Drug_Res"/>
    <property type="match status" value="1"/>
</dbReference>
<protein>
    <submittedName>
        <fullName evidence="8">Multidrug resistance protein YkkC</fullName>
    </submittedName>
</protein>
<feature type="transmembrane region" description="Helical" evidence="7">
    <location>
        <begin position="5"/>
        <end position="22"/>
    </location>
</feature>
<feature type="transmembrane region" description="Helical" evidence="7">
    <location>
        <begin position="58"/>
        <end position="77"/>
    </location>
</feature>
<evidence type="ECO:0000256" key="1">
    <source>
        <dbReference type="ARBA" id="ARBA00004651"/>
    </source>
</evidence>
<evidence type="ECO:0000256" key="2">
    <source>
        <dbReference type="ARBA" id="ARBA00022475"/>
    </source>
</evidence>
<proteinExistence type="inferred from homology"/>
<sequence length="118" mass="12646">MKKQWLQVYVAAIFEVMWVTGLKHADHVWSWAGTFIAIVLSFVLLIKASGELPVGTVYAVFVGLGTTGTVISESVFFGHPLHAAKLLFIALLLIGIIGLKLITPEHGSAGEKKGASSK</sequence>
<dbReference type="EMBL" id="BTCL01000002">
    <property type="protein sequence ID" value="GMK43414.1"/>
    <property type="molecule type" value="Genomic_DNA"/>
</dbReference>